<feature type="compositionally biased region" description="Basic and acidic residues" evidence="1">
    <location>
        <begin position="192"/>
        <end position="205"/>
    </location>
</feature>
<reference evidence="2 3" key="1">
    <citation type="journal article" date="2016" name="Nat. Commun.">
        <title>Extremotolerant tardigrade genome and improved radiotolerance of human cultured cells by tardigrade-unique protein.</title>
        <authorList>
            <person name="Hashimoto T."/>
            <person name="Horikawa D.D."/>
            <person name="Saito Y."/>
            <person name="Kuwahara H."/>
            <person name="Kozuka-Hata H."/>
            <person name="Shin-I T."/>
            <person name="Minakuchi Y."/>
            <person name="Ohishi K."/>
            <person name="Motoyama A."/>
            <person name="Aizu T."/>
            <person name="Enomoto A."/>
            <person name="Kondo K."/>
            <person name="Tanaka S."/>
            <person name="Hara Y."/>
            <person name="Koshikawa S."/>
            <person name="Sagara H."/>
            <person name="Miura T."/>
            <person name="Yokobori S."/>
            <person name="Miyagawa K."/>
            <person name="Suzuki Y."/>
            <person name="Kubo T."/>
            <person name="Oyama M."/>
            <person name="Kohara Y."/>
            <person name="Fujiyama A."/>
            <person name="Arakawa K."/>
            <person name="Katayama T."/>
            <person name="Toyoda A."/>
            <person name="Kunieda T."/>
        </authorList>
    </citation>
    <scope>NUCLEOTIDE SEQUENCE [LARGE SCALE GENOMIC DNA]</scope>
    <source>
        <strain evidence="2 3">YOKOZUNA-1</strain>
    </source>
</reference>
<evidence type="ECO:0008006" key="4">
    <source>
        <dbReference type="Google" id="ProtNLM"/>
    </source>
</evidence>
<sequence>MKCKSPIALFVQCLKSIWRIIFGRKRLASGELSQHVPATNSNNLVGFAGVTVDHVPSSHAGTSSVTNNSSWQDWNTDLSASTCRYQYPSSAGGEVPTNFSPVDAWRQSVIQQKAQAPVSNVEEEIHFFDDMAPKVQKQKKISLKASSEEALQSNPSPRLAFNAVGTVNLGLSEWVDNETENNWDVEELDPREVRKASRKLAREHTSASGHYAS</sequence>
<organism evidence="2 3">
    <name type="scientific">Ramazzottius varieornatus</name>
    <name type="common">Water bear</name>
    <name type="synonym">Tardigrade</name>
    <dbReference type="NCBI Taxonomy" id="947166"/>
    <lineage>
        <taxon>Eukaryota</taxon>
        <taxon>Metazoa</taxon>
        <taxon>Ecdysozoa</taxon>
        <taxon>Tardigrada</taxon>
        <taxon>Eutardigrada</taxon>
        <taxon>Parachela</taxon>
        <taxon>Hypsibioidea</taxon>
        <taxon>Ramazzottiidae</taxon>
        <taxon>Ramazzottius</taxon>
    </lineage>
</organism>
<dbReference type="EMBL" id="BDGG01000012">
    <property type="protein sequence ID" value="GAV05790.1"/>
    <property type="molecule type" value="Genomic_DNA"/>
</dbReference>
<name>A0A1D1VWE9_RAMVA</name>
<gene>
    <name evidence="2" type="primary">RvY_15865-1</name>
    <name evidence="2" type="synonym">RvY_15865.1</name>
    <name evidence="2" type="ORF">RvY_15865</name>
</gene>
<evidence type="ECO:0000256" key="1">
    <source>
        <dbReference type="SAM" id="MobiDB-lite"/>
    </source>
</evidence>
<dbReference type="OrthoDB" id="10017216at2759"/>
<keyword evidence="3" id="KW-1185">Reference proteome</keyword>
<evidence type="ECO:0000313" key="2">
    <source>
        <dbReference type="EMBL" id="GAV05790.1"/>
    </source>
</evidence>
<dbReference type="AlphaFoldDB" id="A0A1D1VWE9"/>
<evidence type="ECO:0000313" key="3">
    <source>
        <dbReference type="Proteomes" id="UP000186922"/>
    </source>
</evidence>
<protein>
    <recommendedName>
        <fullName evidence="4">Receptor-binding cancer antigen expressed on SiSo cells</fullName>
    </recommendedName>
</protein>
<comment type="caution">
    <text evidence="2">The sequence shown here is derived from an EMBL/GenBank/DDBJ whole genome shotgun (WGS) entry which is preliminary data.</text>
</comment>
<feature type="region of interest" description="Disordered" evidence="1">
    <location>
        <begin position="192"/>
        <end position="213"/>
    </location>
</feature>
<accession>A0A1D1VWE9</accession>
<proteinExistence type="predicted"/>
<dbReference type="Proteomes" id="UP000186922">
    <property type="component" value="Unassembled WGS sequence"/>
</dbReference>